<dbReference type="InterPro" id="IPR029045">
    <property type="entry name" value="ClpP/crotonase-like_dom_sf"/>
</dbReference>
<gene>
    <name evidence="4" type="ORF">EDC65_3373</name>
</gene>
<dbReference type="SUPFAM" id="SSF52096">
    <property type="entry name" value="ClpP/crotonase"/>
    <property type="match status" value="1"/>
</dbReference>
<keyword evidence="2" id="KW-0456">Lyase</keyword>
<dbReference type="EMBL" id="RJKX01000015">
    <property type="protein sequence ID" value="ROP84027.1"/>
    <property type="molecule type" value="Genomic_DNA"/>
</dbReference>
<dbReference type="PROSITE" id="PS00166">
    <property type="entry name" value="ENOYL_COA_HYDRATASE"/>
    <property type="match status" value="1"/>
</dbReference>
<dbReference type="RefSeq" id="WP_123691609.1">
    <property type="nucleotide sequence ID" value="NZ_AP019700.1"/>
</dbReference>
<name>A0A3N1KXP9_9PROT</name>
<dbReference type="PANTHER" id="PTHR11941">
    <property type="entry name" value="ENOYL-COA HYDRATASE-RELATED"/>
    <property type="match status" value="1"/>
</dbReference>
<comment type="caution">
    <text evidence="4">The sequence shown here is derived from an EMBL/GenBank/DDBJ whole genome shotgun (WGS) entry which is preliminary data.</text>
</comment>
<dbReference type="InterPro" id="IPR014748">
    <property type="entry name" value="Enoyl-CoA_hydra_C"/>
</dbReference>
<comment type="similarity">
    <text evidence="1 3">Belongs to the enoyl-CoA hydratase/isomerase family.</text>
</comment>
<dbReference type="InterPro" id="IPR001753">
    <property type="entry name" value="Enoyl-CoA_hydra/iso"/>
</dbReference>
<evidence type="ECO:0000313" key="5">
    <source>
        <dbReference type="Proteomes" id="UP000278222"/>
    </source>
</evidence>
<dbReference type="PANTHER" id="PTHR11941:SF54">
    <property type="entry name" value="ENOYL-COA HYDRATASE, MITOCHONDRIAL"/>
    <property type="match status" value="1"/>
</dbReference>
<evidence type="ECO:0000256" key="2">
    <source>
        <dbReference type="ARBA" id="ARBA00023239"/>
    </source>
</evidence>
<dbReference type="AlphaFoldDB" id="A0A3N1KXP9"/>
<dbReference type="OrthoDB" id="9795613at2"/>
<dbReference type="Proteomes" id="UP000278222">
    <property type="component" value="Unassembled WGS sequence"/>
</dbReference>
<dbReference type="NCBIfam" id="NF004781">
    <property type="entry name" value="PRK06127.1"/>
    <property type="match status" value="1"/>
</dbReference>
<dbReference type="Gene3D" id="3.90.226.10">
    <property type="entry name" value="2-enoyl-CoA Hydratase, Chain A, domain 1"/>
    <property type="match status" value="1"/>
</dbReference>
<accession>A0A3N1KXP9</accession>
<evidence type="ECO:0000313" key="4">
    <source>
        <dbReference type="EMBL" id="ROP84027.1"/>
    </source>
</evidence>
<evidence type="ECO:0000256" key="1">
    <source>
        <dbReference type="ARBA" id="ARBA00005254"/>
    </source>
</evidence>
<dbReference type="Gene3D" id="1.10.12.10">
    <property type="entry name" value="Lyase 2-enoyl-coa Hydratase, Chain A, domain 2"/>
    <property type="match status" value="1"/>
</dbReference>
<evidence type="ECO:0000256" key="3">
    <source>
        <dbReference type="RuleBase" id="RU003707"/>
    </source>
</evidence>
<dbReference type="CDD" id="cd06558">
    <property type="entry name" value="crotonase-like"/>
    <property type="match status" value="1"/>
</dbReference>
<dbReference type="GO" id="GO:0006635">
    <property type="term" value="P:fatty acid beta-oxidation"/>
    <property type="evidence" value="ECO:0007669"/>
    <property type="project" value="TreeGrafter"/>
</dbReference>
<keyword evidence="5" id="KW-1185">Reference proteome</keyword>
<proteinExistence type="inferred from homology"/>
<dbReference type="Pfam" id="PF00378">
    <property type="entry name" value="ECH_1"/>
    <property type="match status" value="1"/>
</dbReference>
<sequence length="272" mass="29952">MPDDVQRLPELTKHMIAEIDGSIGWITFNKPERRNAVSTDMWEALPKILDEFEANPQVRVIVLKGAGDKAFVSGADISQFEQARNTPEQVAAYERFVENSSDRLRHVGKPTIAMIRGWCVGGGVAITLNTDIRICSDDSRFAIPAAKLGLGYRVSGINKLVSIVGPAFAKEIFFTARAFTAAEAEKMGLVNRVVPADQLESYVREYCETIAANAPMTILAVKREVEEIAGKVPGHVDLELCDRVVKACFASDDYKEGRTAFMEKRKPAFKGA</sequence>
<protein>
    <submittedName>
        <fullName evidence="4">Enoyl-CoA hydratase/carnithine racemase</fullName>
    </submittedName>
</protein>
<reference evidence="4 5" key="1">
    <citation type="submission" date="2018-11" db="EMBL/GenBank/DDBJ databases">
        <title>Genomic Encyclopedia of Type Strains, Phase IV (KMG-IV): sequencing the most valuable type-strain genomes for metagenomic binning, comparative biology and taxonomic classification.</title>
        <authorList>
            <person name="Goeker M."/>
        </authorList>
    </citation>
    <scope>NUCLEOTIDE SEQUENCE [LARGE SCALE GENOMIC DNA]</scope>
    <source>
        <strain evidence="4 5">DSM 5900</strain>
    </source>
</reference>
<dbReference type="InterPro" id="IPR018376">
    <property type="entry name" value="Enoyl-CoA_hyd/isom_CS"/>
</dbReference>
<organism evidence="4 5">
    <name type="scientific">Stella humosa</name>
    <dbReference type="NCBI Taxonomy" id="94"/>
    <lineage>
        <taxon>Bacteria</taxon>
        <taxon>Pseudomonadati</taxon>
        <taxon>Pseudomonadota</taxon>
        <taxon>Alphaproteobacteria</taxon>
        <taxon>Rhodospirillales</taxon>
        <taxon>Stellaceae</taxon>
        <taxon>Stella</taxon>
    </lineage>
</organism>
<dbReference type="GO" id="GO:0016829">
    <property type="term" value="F:lyase activity"/>
    <property type="evidence" value="ECO:0007669"/>
    <property type="project" value="UniProtKB-KW"/>
</dbReference>